<dbReference type="Pfam" id="PF23356">
    <property type="entry name" value="TPR_PEP5_VPS11"/>
    <property type="match status" value="1"/>
</dbReference>
<dbReference type="Pfam" id="PF17122">
    <property type="entry name" value="zf-C3H2C3"/>
    <property type="match status" value="1"/>
</dbReference>
<accession>A0AAD5YW90</accession>
<evidence type="ECO:0000256" key="9">
    <source>
        <dbReference type="ARBA" id="ARBA00029433"/>
    </source>
</evidence>
<evidence type="ECO:0000256" key="5">
    <source>
        <dbReference type="ARBA" id="ARBA00022771"/>
    </source>
</evidence>
<dbReference type="GO" id="GO:0048284">
    <property type="term" value="P:organelle fusion"/>
    <property type="evidence" value="ECO:0007669"/>
    <property type="project" value="TreeGrafter"/>
</dbReference>
<dbReference type="PANTHER" id="PTHR23323">
    <property type="entry name" value="VACUOLAR PROTEIN SORTING-ASSOCIATED PROTEIN"/>
    <property type="match status" value="1"/>
</dbReference>
<keyword evidence="6" id="KW-0862">Zinc</keyword>
<dbReference type="InterPro" id="IPR027417">
    <property type="entry name" value="P-loop_NTPase"/>
</dbReference>
<sequence>MAATLSALAANATSKASGATGTAAPAWRQFTFFDVVLVKDVHDLDSPPDIFKAGRLILDLRSGTDSGAIGSSGNLNSDIIVLWNALSSWIAHVGGRVTHMVERKDILVTLGEEDTVRLPLLKIWDMQNFDKKTGAPVLLRSTKIQLGNRPHPVTTVALSDTLSHLAIGLGDGTVILYRHLDQSLASSNSLTSLPKVRTIHESPTEPITGLGFREPTEDSPNLYLFVVTTNRVLCYQASGRGSGGVPATVDEIGTGLGCATMDWKGKDVVVARDEAIYVCNTDGRGNCWAYEGSKSSIHTHLNYLVIVSPPFIPSASAASATVRNYVARSNNPGETDITKVTVFDPENKIVAYSGPFRQGVREVISQWGNIYVLTSDGQLLCLQEKSTADKLDMLYRKTYYPLALNIAKTQNLDAASVADIYRQYGDHLYLKGDYDAAMQQFVQTIGHLQPSYVIRKFLDAQRIHNLVTYLQELHTLGLANSDHTTLLLNTYTKLKDVSRLDTFIKTESRRAHTSGGDATAELPFDLDTAIRVCRQAGYFEHAAYLAKKYERHEDYLRIMIEDSGNFRDAGEYLRKLGAEAAESNLARYGRLMLHSLPEETTQLLIDLCTMPNGSLLGGGAVTDDPVVTKSALPPSATATSTTSGPSYLSYLALSRGAPTTSISSDVSPPSPSIKTVRQDHVSTHTAGTITPPTASAPGPPAGLPVGSIPAQQSTTLAAQQILPITSSSLPKPTKLPSPRVYFAHFVDHMEQFVVFLETVAFRRYGQSVDEGSIVDHVSTQQQRRKMTGGSETGASTPVGSVAVGVGDEDREDQVAIWNTLLELYLTVPGSLRLKVHQGAEATREGGEDEKKEREKREREFKFKAMKVLRSSTLPYDHTHALILCSTHGFTEGLVLLWEKLGMWEDIVRFWISQAQAPSSTSSATSGSNASKKVVEALMTYGPNQPNLYPLVLRFLTSTPELLARHREDLRGILEHIEEEGIMPPLGVVQLLSRNGVASVGLVKEWLMMRIREGREEIENDKNLIRSYRLETAEKLKQVEELTDTEHPKVFHVTRCAICKAQLDLPAVHFMCNHSYHQRCIQEHDQECPNCAREHGVIREIRRNNERLADQHDVFLADVQERGFEAVAVSSDRITRMRTEKTHAERRDVFVIPVPAPGSSADYSSIFSITSPSSVLQLTELHSISLVEVAAASNCPSAQTQSSDYACIWQLEIEYSSPRADLVLTMRIFDSFIDSLDFGLRLGFLLRRKASKPRKVLPTAQNREEIRSIEVAGSESSRSPGFFTNASHFVVQQAEMTNNNINNYNMFINGNTVLQNLAPHTDPDAAVDSSARWPPPSCHPGTRRTICSKLISWLHDVAREWKFIWLWGSAGCGKSAVAQTFAEKCLELGFLGASFFFSRPNHRNDPKKVVPTPVHQLATHCPAYKAIITSRLSDDPQLLTKAIPIQFKKLIIEPFSELQQRRLVNAQQPFVIILDGLDECQGEFAQCEIIKQIEEAVRLKKDLPLIWMVCSRPEAHLQHTFARIPVCSPEELPIDDECRTDVERYLIAGFFDLQVKYSIDSSWPLAEKFAVVSKGGSGHFAFAATALGFIGDVEYANPVQRLDKLVAFLGDTEHDGVANPLAKLDLLYTCILADIPGDIFPTTWRILAHLMFSHMIDSYTSQFIYKSSQALCNFINVDRNTFYSALRKLYSVVAVPLPEKAATTPLHFYHASFEDYLIDTNRSGCFAVEEKRALVDIAKSLFHWHTVDAAHFHTQDGELVSFNYMSRVEDLQGHLDMAESTTMQLCLG</sequence>
<dbReference type="SUPFAM" id="SSF48371">
    <property type="entry name" value="ARM repeat"/>
    <property type="match status" value="1"/>
</dbReference>
<dbReference type="GO" id="GO:0006904">
    <property type="term" value="P:vesicle docking involved in exocytosis"/>
    <property type="evidence" value="ECO:0007669"/>
    <property type="project" value="TreeGrafter"/>
</dbReference>
<organism evidence="14 15">
    <name type="scientific">Leucocoprinus birnbaumii</name>
    <dbReference type="NCBI Taxonomy" id="56174"/>
    <lineage>
        <taxon>Eukaryota</taxon>
        <taxon>Fungi</taxon>
        <taxon>Dikarya</taxon>
        <taxon>Basidiomycota</taxon>
        <taxon>Agaricomycotina</taxon>
        <taxon>Agaricomycetes</taxon>
        <taxon>Agaricomycetidae</taxon>
        <taxon>Agaricales</taxon>
        <taxon>Agaricineae</taxon>
        <taxon>Agaricaceae</taxon>
        <taxon>Leucocoprinus</taxon>
    </lineage>
</organism>
<dbReference type="InterPro" id="IPR016024">
    <property type="entry name" value="ARM-type_fold"/>
</dbReference>
<evidence type="ECO:0000259" key="13">
    <source>
        <dbReference type="PROSITE" id="PS50089"/>
    </source>
</evidence>
<evidence type="ECO:0000256" key="12">
    <source>
        <dbReference type="SAM" id="MobiDB-lite"/>
    </source>
</evidence>
<dbReference type="InterPro" id="IPR015943">
    <property type="entry name" value="WD40/YVTN_repeat-like_dom_sf"/>
</dbReference>
<name>A0AAD5YW90_9AGAR</name>
<dbReference type="InterPro" id="IPR011990">
    <property type="entry name" value="TPR-like_helical_dom_sf"/>
</dbReference>
<dbReference type="GO" id="GO:0007033">
    <property type="term" value="P:vacuole organization"/>
    <property type="evidence" value="ECO:0007669"/>
    <property type="project" value="TreeGrafter"/>
</dbReference>
<dbReference type="GO" id="GO:0030674">
    <property type="term" value="F:protein-macromolecule adaptor activity"/>
    <property type="evidence" value="ECO:0007669"/>
    <property type="project" value="TreeGrafter"/>
</dbReference>
<keyword evidence="15" id="KW-1185">Reference proteome</keyword>
<dbReference type="SUPFAM" id="SSF50978">
    <property type="entry name" value="WD40 repeat-like"/>
    <property type="match status" value="1"/>
</dbReference>
<comment type="subcellular location">
    <subcellularLocation>
        <location evidence="9">Endomembrane system</location>
        <topology evidence="9">Peripheral membrane protein</topology>
        <orientation evidence="9">Cytoplasmic side</orientation>
    </subcellularLocation>
</comment>
<dbReference type="PROSITE" id="PS50089">
    <property type="entry name" value="ZF_RING_2"/>
    <property type="match status" value="1"/>
</dbReference>
<dbReference type="Gene3D" id="3.40.50.300">
    <property type="entry name" value="P-loop containing nucleotide triphosphate hydrolases"/>
    <property type="match status" value="1"/>
</dbReference>
<dbReference type="InterPro" id="IPR036322">
    <property type="entry name" value="WD40_repeat_dom_sf"/>
</dbReference>
<evidence type="ECO:0000256" key="11">
    <source>
        <dbReference type="PROSITE-ProRule" id="PRU01006"/>
    </source>
</evidence>
<feature type="region of interest" description="Disordered" evidence="12">
    <location>
        <begin position="777"/>
        <end position="799"/>
    </location>
</feature>
<dbReference type="GO" id="GO:0007032">
    <property type="term" value="P:endosome organization"/>
    <property type="evidence" value="ECO:0007669"/>
    <property type="project" value="TreeGrafter"/>
</dbReference>
<evidence type="ECO:0000256" key="2">
    <source>
        <dbReference type="ARBA" id="ARBA00022448"/>
    </source>
</evidence>
<dbReference type="InterPro" id="IPR024763">
    <property type="entry name" value="VPS11_C"/>
</dbReference>
<feature type="domain" description="RING-type" evidence="13">
    <location>
        <begin position="1055"/>
        <end position="1090"/>
    </location>
</feature>
<protein>
    <recommendedName>
        <fullName evidence="13">RING-type domain-containing protein</fullName>
    </recommendedName>
</protein>
<keyword evidence="2" id="KW-0813">Transport</keyword>
<keyword evidence="8" id="KW-0472">Membrane</keyword>
<evidence type="ECO:0000256" key="1">
    <source>
        <dbReference type="ARBA" id="ARBA00007070"/>
    </source>
</evidence>
<dbReference type="Proteomes" id="UP001213000">
    <property type="component" value="Unassembled WGS sequence"/>
</dbReference>
<dbReference type="InterPro" id="IPR057308">
    <property type="entry name" value="CHCR_PEP5_VPS11"/>
</dbReference>
<keyword evidence="4" id="KW-0677">Repeat</keyword>
<dbReference type="GO" id="GO:0030897">
    <property type="term" value="C:HOPS complex"/>
    <property type="evidence" value="ECO:0007669"/>
    <property type="project" value="TreeGrafter"/>
</dbReference>
<dbReference type="InterPro" id="IPR000547">
    <property type="entry name" value="Clathrin_H-chain/VPS_repeat"/>
</dbReference>
<reference evidence="14" key="1">
    <citation type="submission" date="2022-07" db="EMBL/GenBank/DDBJ databases">
        <title>Genome Sequence of Leucocoprinus birnbaumii.</title>
        <authorList>
            <person name="Buettner E."/>
        </authorList>
    </citation>
    <scope>NUCLEOTIDE SEQUENCE</scope>
    <source>
        <strain evidence="14">VT141</strain>
    </source>
</reference>
<dbReference type="InterPro" id="IPR001841">
    <property type="entry name" value="Znf_RING"/>
</dbReference>
<dbReference type="SUPFAM" id="SSF52540">
    <property type="entry name" value="P-loop containing nucleoside triphosphate hydrolases"/>
    <property type="match status" value="1"/>
</dbReference>
<dbReference type="SUPFAM" id="SSF57850">
    <property type="entry name" value="RING/U-box"/>
    <property type="match status" value="1"/>
</dbReference>
<gene>
    <name evidence="14" type="ORF">NP233_g5911</name>
</gene>
<evidence type="ECO:0000256" key="8">
    <source>
        <dbReference type="ARBA" id="ARBA00023136"/>
    </source>
</evidence>
<evidence type="ECO:0000313" key="14">
    <source>
        <dbReference type="EMBL" id="KAJ3568129.1"/>
    </source>
</evidence>
<comment type="caution">
    <text evidence="14">The sequence shown here is derived from an EMBL/GenBank/DDBJ whole genome shotgun (WGS) entry which is preliminary data.</text>
</comment>
<dbReference type="Gene3D" id="2.130.10.10">
    <property type="entry name" value="YVTN repeat-like/Quinoprotein amine dehydrogenase"/>
    <property type="match status" value="1"/>
</dbReference>
<dbReference type="PANTHER" id="PTHR23323:SF24">
    <property type="entry name" value="VACUOLAR PROTEIN SORTING-ASSOCIATED PROTEIN 11 HOMOLOG"/>
    <property type="match status" value="1"/>
</dbReference>
<keyword evidence="5 10" id="KW-0863">Zinc-finger</keyword>
<dbReference type="InterPro" id="IPR057307">
    <property type="entry name" value="PEP5_VPS11_N"/>
</dbReference>
<comment type="similarity">
    <text evidence="1">Belongs to the VPS11 family.</text>
</comment>
<dbReference type="GO" id="GO:0005768">
    <property type="term" value="C:endosome"/>
    <property type="evidence" value="ECO:0007669"/>
    <property type="project" value="UniProtKB-ARBA"/>
</dbReference>
<evidence type="ECO:0000256" key="3">
    <source>
        <dbReference type="ARBA" id="ARBA00022723"/>
    </source>
</evidence>
<dbReference type="EMBL" id="JANIEX010000365">
    <property type="protein sequence ID" value="KAJ3568129.1"/>
    <property type="molecule type" value="Genomic_DNA"/>
</dbReference>
<keyword evidence="3" id="KW-0479">Metal-binding</keyword>
<evidence type="ECO:0000256" key="10">
    <source>
        <dbReference type="PROSITE-ProRule" id="PRU00175"/>
    </source>
</evidence>
<dbReference type="InterPro" id="IPR056884">
    <property type="entry name" value="NPHP3-like_N"/>
</dbReference>
<keyword evidence="7" id="KW-0653">Protein transport</keyword>
<feature type="repeat" description="CHCR" evidence="11">
    <location>
        <begin position="441"/>
        <end position="601"/>
    </location>
</feature>
<dbReference type="GO" id="GO:0008270">
    <property type="term" value="F:zinc ion binding"/>
    <property type="evidence" value="ECO:0007669"/>
    <property type="project" value="UniProtKB-KW"/>
</dbReference>
<dbReference type="CDD" id="cd16688">
    <property type="entry name" value="RING-H2_Vps11"/>
    <property type="match status" value="1"/>
</dbReference>
<evidence type="ECO:0000256" key="7">
    <source>
        <dbReference type="ARBA" id="ARBA00022927"/>
    </source>
</evidence>
<evidence type="ECO:0000256" key="6">
    <source>
        <dbReference type="ARBA" id="ARBA00022833"/>
    </source>
</evidence>
<evidence type="ECO:0000313" key="15">
    <source>
        <dbReference type="Proteomes" id="UP001213000"/>
    </source>
</evidence>
<dbReference type="SMART" id="SM00184">
    <property type="entry name" value="RING"/>
    <property type="match status" value="1"/>
</dbReference>
<dbReference type="PROSITE" id="PS50236">
    <property type="entry name" value="CHCR"/>
    <property type="match status" value="1"/>
</dbReference>
<dbReference type="InterPro" id="IPR013083">
    <property type="entry name" value="Znf_RING/FYVE/PHD"/>
</dbReference>
<dbReference type="Pfam" id="PF24883">
    <property type="entry name" value="NPHP3_N"/>
    <property type="match status" value="1"/>
</dbReference>
<dbReference type="Pfam" id="PF12451">
    <property type="entry name" value="VPS11_C"/>
    <property type="match status" value="1"/>
</dbReference>
<evidence type="ECO:0000256" key="4">
    <source>
        <dbReference type="ARBA" id="ARBA00022737"/>
    </source>
</evidence>
<dbReference type="GO" id="GO:0006886">
    <property type="term" value="P:intracellular protein transport"/>
    <property type="evidence" value="ECO:0007669"/>
    <property type="project" value="UniProtKB-UniRule"/>
</dbReference>
<dbReference type="Gene3D" id="3.30.40.10">
    <property type="entry name" value="Zinc/RING finger domain, C3HC4 (zinc finger)"/>
    <property type="match status" value="1"/>
</dbReference>
<dbReference type="Gene3D" id="1.25.40.10">
    <property type="entry name" value="Tetratricopeptide repeat domain"/>
    <property type="match status" value="1"/>
</dbReference>
<dbReference type="Pfam" id="PF23341">
    <property type="entry name" value="PEP5_VPS11_N"/>
    <property type="match status" value="1"/>
</dbReference>
<proteinExistence type="inferred from homology"/>